<dbReference type="OrthoDB" id="2989999at2"/>
<proteinExistence type="predicted"/>
<sequence length="104" mass="12309">MSEHFINDERLGIAIPRLHLDWDEYSEETQQSILLRWEIIRGRIPDRIAEIEGVINKKQDELSDEADFVRSCRLNSEIADLASVINDLWLWYRTNQNISGKMHQ</sequence>
<organism evidence="1 2">
    <name type="scientific">Bacillus yapensis</name>
    <dbReference type="NCBI Taxonomy" id="2492960"/>
    <lineage>
        <taxon>Bacteria</taxon>
        <taxon>Bacillati</taxon>
        <taxon>Bacillota</taxon>
        <taxon>Bacilli</taxon>
        <taxon>Bacillales</taxon>
        <taxon>Bacillaceae</taxon>
        <taxon>Bacillus</taxon>
    </lineage>
</organism>
<name>A0A3S0KLW1_9BACI</name>
<dbReference type="Proteomes" id="UP000271374">
    <property type="component" value="Unassembled WGS sequence"/>
</dbReference>
<dbReference type="EMBL" id="RXNT01000012">
    <property type="protein sequence ID" value="RTR29607.1"/>
    <property type="molecule type" value="Genomic_DNA"/>
</dbReference>
<dbReference type="RefSeq" id="WP_126409592.1">
    <property type="nucleotide sequence ID" value="NZ_RXNT01000012.1"/>
</dbReference>
<evidence type="ECO:0008006" key="3">
    <source>
        <dbReference type="Google" id="ProtNLM"/>
    </source>
</evidence>
<evidence type="ECO:0000313" key="2">
    <source>
        <dbReference type="Proteomes" id="UP000271374"/>
    </source>
</evidence>
<evidence type="ECO:0000313" key="1">
    <source>
        <dbReference type="EMBL" id="RTR29607.1"/>
    </source>
</evidence>
<accession>A0A3S0KLW1</accession>
<reference evidence="1 2" key="1">
    <citation type="submission" date="2018-12" db="EMBL/GenBank/DDBJ databases">
        <title>Bacillus yapensis draft genome sequence.</title>
        <authorList>
            <person name="Yu L."/>
            <person name="Xu X."/>
            <person name="Tang X."/>
        </authorList>
    </citation>
    <scope>NUCLEOTIDE SEQUENCE [LARGE SCALE GENOMIC DNA]</scope>
    <source>
        <strain evidence="1 2">XXST-01</strain>
    </source>
</reference>
<dbReference type="AlphaFoldDB" id="A0A3S0KLW1"/>
<protein>
    <recommendedName>
        <fullName evidence="3">Radical SAM protein</fullName>
    </recommendedName>
</protein>
<keyword evidence="2" id="KW-1185">Reference proteome</keyword>
<gene>
    <name evidence="1" type="ORF">EKG37_15040</name>
</gene>
<comment type="caution">
    <text evidence="1">The sequence shown here is derived from an EMBL/GenBank/DDBJ whole genome shotgun (WGS) entry which is preliminary data.</text>
</comment>